<dbReference type="EMBL" id="VSSQ01031913">
    <property type="protein sequence ID" value="MPM83000.1"/>
    <property type="molecule type" value="Genomic_DNA"/>
</dbReference>
<accession>A0A645D0H1</accession>
<proteinExistence type="predicted"/>
<dbReference type="AlphaFoldDB" id="A0A645D0H1"/>
<name>A0A645D0H1_9ZZZZ</name>
<sequence>MAHGRVGRRVVLALRRERGKYVGHFKERSKHRILPQIARYAPRAGR</sequence>
<organism evidence="1">
    <name type="scientific">bioreactor metagenome</name>
    <dbReference type="NCBI Taxonomy" id="1076179"/>
    <lineage>
        <taxon>unclassified sequences</taxon>
        <taxon>metagenomes</taxon>
        <taxon>ecological metagenomes</taxon>
    </lineage>
</organism>
<reference evidence="1" key="1">
    <citation type="submission" date="2019-08" db="EMBL/GenBank/DDBJ databases">
        <authorList>
            <person name="Kucharzyk K."/>
            <person name="Murdoch R.W."/>
            <person name="Higgins S."/>
            <person name="Loffler F."/>
        </authorList>
    </citation>
    <scope>NUCLEOTIDE SEQUENCE</scope>
</reference>
<gene>
    <name evidence="1" type="ORF">SDC9_130063</name>
</gene>
<protein>
    <submittedName>
        <fullName evidence="1">Uncharacterized protein</fullName>
    </submittedName>
</protein>
<comment type="caution">
    <text evidence="1">The sequence shown here is derived from an EMBL/GenBank/DDBJ whole genome shotgun (WGS) entry which is preliminary data.</text>
</comment>
<evidence type="ECO:0000313" key="1">
    <source>
        <dbReference type="EMBL" id="MPM83000.1"/>
    </source>
</evidence>